<keyword evidence="3" id="KW-1185">Reference proteome</keyword>
<reference evidence="3" key="1">
    <citation type="submission" date="2016-10" db="EMBL/GenBank/DDBJ databases">
        <authorList>
            <person name="Varghese N."/>
            <person name="Submissions S."/>
        </authorList>
    </citation>
    <scope>NUCLEOTIDE SEQUENCE [LARGE SCALE GENOMIC DNA]</scope>
    <source>
        <strain evidence="3">DSM 25157</strain>
    </source>
</reference>
<dbReference type="Gene3D" id="3.40.50.1820">
    <property type="entry name" value="alpha/beta hydrolase"/>
    <property type="match status" value="1"/>
</dbReference>
<sequence>MYVTRQTSRSEFVAIRQLNYHVRLWGPETAALPPLVLVHGWMDVAASYQFVVDAFGEDFLRSRRIIAPDWRGFGLTAPPVPTDHYFFPDYLADLDQLLDHYAPGTPVDLVGHSMGGNVAMFYAGVRPARIRRLVNLEGFGMPANKPAKAPGRYAQWMDELKALRRGEMALNTYDSAAGVAQRLMKTNPRLSQDKADWLARHWARPNALGQWEILGDAAHKIINAQLFRLDEVLALYEAISAPTLAVEAADDSLGQWWKGRYSLDEYHQRLTHVRDCRIAVVPDAGHMLHHDQPQAVAALIEQFVGDS</sequence>
<gene>
    <name evidence="2" type="ORF">SAMN05421875_101132</name>
</gene>
<evidence type="ECO:0000259" key="1">
    <source>
        <dbReference type="Pfam" id="PF00561"/>
    </source>
</evidence>
<dbReference type="GO" id="GO:0003824">
    <property type="term" value="F:catalytic activity"/>
    <property type="evidence" value="ECO:0007669"/>
    <property type="project" value="InterPro"/>
</dbReference>
<dbReference type="RefSeq" id="WP_092696558.1">
    <property type="nucleotide sequence ID" value="NZ_FNQJ01000001.1"/>
</dbReference>
<evidence type="ECO:0000313" key="3">
    <source>
        <dbReference type="Proteomes" id="UP000199002"/>
    </source>
</evidence>
<protein>
    <submittedName>
        <fullName evidence="2">Pimeloyl-ACP methyl ester carboxylesterase</fullName>
    </submittedName>
</protein>
<name>A0A1H3VIE8_9BURK</name>
<organism evidence="2 3">
    <name type="scientific">Acidovorax soli</name>
    <dbReference type="NCBI Taxonomy" id="592050"/>
    <lineage>
        <taxon>Bacteria</taxon>
        <taxon>Pseudomonadati</taxon>
        <taxon>Pseudomonadota</taxon>
        <taxon>Betaproteobacteria</taxon>
        <taxon>Burkholderiales</taxon>
        <taxon>Comamonadaceae</taxon>
        <taxon>Acidovorax</taxon>
    </lineage>
</organism>
<dbReference type="GeneID" id="34234480"/>
<dbReference type="PRINTS" id="PR00111">
    <property type="entry name" value="ABHYDROLASE"/>
</dbReference>
<dbReference type="InterPro" id="IPR000639">
    <property type="entry name" value="Epox_hydrolase-like"/>
</dbReference>
<dbReference type="SUPFAM" id="SSF53474">
    <property type="entry name" value="alpha/beta-Hydrolases"/>
    <property type="match status" value="1"/>
</dbReference>
<proteinExistence type="predicted"/>
<dbReference type="AlphaFoldDB" id="A0A1H3VIE8"/>
<dbReference type="InterPro" id="IPR029058">
    <property type="entry name" value="AB_hydrolase_fold"/>
</dbReference>
<dbReference type="EMBL" id="FNQJ01000001">
    <property type="protein sequence ID" value="SDZ73882.1"/>
    <property type="molecule type" value="Genomic_DNA"/>
</dbReference>
<dbReference type="InterPro" id="IPR050266">
    <property type="entry name" value="AB_hydrolase_sf"/>
</dbReference>
<dbReference type="PANTHER" id="PTHR43798:SF33">
    <property type="entry name" value="HYDROLASE, PUTATIVE (AFU_ORTHOLOGUE AFUA_2G14860)-RELATED"/>
    <property type="match status" value="1"/>
</dbReference>
<dbReference type="Pfam" id="PF00561">
    <property type="entry name" value="Abhydrolase_1"/>
    <property type="match status" value="1"/>
</dbReference>
<accession>A0A1H3VIE8</accession>
<dbReference type="STRING" id="592050.SAMN05421875_101132"/>
<dbReference type="PRINTS" id="PR00412">
    <property type="entry name" value="EPOXHYDRLASE"/>
</dbReference>
<dbReference type="GO" id="GO:0016020">
    <property type="term" value="C:membrane"/>
    <property type="evidence" value="ECO:0007669"/>
    <property type="project" value="TreeGrafter"/>
</dbReference>
<evidence type="ECO:0000313" key="2">
    <source>
        <dbReference type="EMBL" id="SDZ73882.1"/>
    </source>
</evidence>
<feature type="domain" description="AB hydrolase-1" evidence="1">
    <location>
        <begin position="33"/>
        <end position="292"/>
    </location>
</feature>
<dbReference type="PANTHER" id="PTHR43798">
    <property type="entry name" value="MONOACYLGLYCEROL LIPASE"/>
    <property type="match status" value="1"/>
</dbReference>
<dbReference type="InterPro" id="IPR000073">
    <property type="entry name" value="AB_hydrolase_1"/>
</dbReference>
<dbReference type="Proteomes" id="UP000199002">
    <property type="component" value="Unassembled WGS sequence"/>
</dbReference>